<feature type="domain" description="Aldehyde dehydrogenase" evidence="5">
    <location>
        <begin position="381"/>
        <end position="445"/>
    </location>
</feature>
<dbReference type="GO" id="GO:0016620">
    <property type="term" value="F:oxidoreductase activity, acting on the aldehyde or oxo group of donors, NAD or NADP as acceptor"/>
    <property type="evidence" value="ECO:0007669"/>
    <property type="project" value="InterPro"/>
</dbReference>
<evidence type="ECO:0000256" key="3">
    <source>
        <dbReference type="PROSITE-ProRule" id="PRU10007"/>
    </source>
</evidence>
<dbReference type="SUPFAM" id="SSF53720">
    <property type="entry name" value="ALDH-like"/>
    <property type="match status" value="1"/>
</dbReference>
<dbReference type="EMBL" id="VCGU01000003">
    <property type="protein sequence ID" value="TRY77981.1"/>
    <property type="molecule type" value="Genomic_DNA"/>
</dbReference>
<evidence type="ECO:0000256" key="4">
    <source>
        <dbReference type="RuleBase" id="RU003345"/>
    </source>
</evidence>
<dbReference type="PANTHER" id="PTHR11699">
    <property type="entry name" value="ALDEHYDE DEHYDROGENASE-RELATED"/>
    <property type="match status" value="1"/>
</dbReference>
<dbReference type="PROSITE" id="PS00687">
    <property type="entry name" value="ALDEHYDE_DEHYDR_GLU"/>
    <property type="match status" value="1"/>
</dbReference>
<dbReference type="InterPro" id="IPR015590">
    <property type="entry name" value="Aldehyde_DH_dom"/>
</dbReference>
<dbReference type="InterPro" id="IPR016162">
    <property type="entry name" value="Ald_DH_N"/>
</dbReference>
<dbReference type="InterPro" id="IPR016163">
    <property type="entry name" value="Ald_DH_C"/>
</dbReference>
<accession>A0A553PJW9</accession>
<dbReference type="FunFam" id="3.40.605.10:FF:000007">
    <property type="entry name" value="NAD/NADP-dependent betaine aldehyde dehydrogenase"/>
    <property type="match status" value="1"/>
</dbReference>
<comment type="caution">
    <text evidence="6">The sequence shown here is derived from an EMBL/GenBank/DDBJ whole genome shotgun (WGS) entry which is preliminary data.</text>
</comment>
<dbReference type="Pfam" id="PF00171">
    <property type="entry name" value="Aldedh"/>
    <property type="match status" value="2"/>
</dbReference>
<dbReference type="InterPro" id="IPR016161">
    <property type="entry name" value="Ald_DH/histidinol_DH"/>
</dbReference>
<reference evidence="6 7" key="1">
    <citation type="journal article" date="2018" name="Nat. Ecol. Evol.">
        <title>Genomic signatures of mitonuclear coevolution across populations of Tigriopus californicus.</title>
        <authorList>
            <person name="Barreto F.S."/>
            <person name="Watson E.T."/>
            <person name="Lima T.G."/>
            <person name="Willett C.S."/>
            <person name="Edmands S."/>
            <person name="Li W."/>
            <person name="Burton R.S."/>
        </authorList>
    </citation>
    <scope>NUCLEOTIDE SEQUENCE [LARGE SCALE GENOMIC DNA]</scope>
    <source>
        <strain evidence="6 7">San Diego</strain>
    </source>
</reference>
<evidence type="ECO:0000313" key="7">
    <source>
        <dbReference type="Proteomes" id="UP000318571"/>
    </source>
</evidence>
<evidence type="ECO:0000256" key="1">
    <source>
        <dbReference type="ARBA" id="ARBA00009986"/>
    </source>
</evidence>
<dbReference type="InterPro" id="IPR029510">
    <property type="entry name" value="Ald_DH_CS_GLU"/>
</dbReference>
<name>A0A553PJW9_TIGCA</name>
<feature type="active site" evidence="3">
    <location>
        <position position="273"/>
    </location>
</feature>
<dbReference type="Proteomes" id="UP000318571">
    <property type="component" value="Chromosome 11"/>
</dbReference>
<dbReference type="Gene3D" id="3.40.605.10">
    <property type="entry name" value="Aldehyde Dehydrogenase, Chain A, domain 1"/>
    <property type="match status" value="1"/>
</dbReference>
<evidence type="ECO:0000256" key="2">
    <source>
        <dbReference type="ARBA" id="ARBA00023002"/>
    </source>
</evidence>
<dbReference type="STRING" id="6832.A0A553PJW9"/>
<sequence>MWGASCARGATSSAGWPGMRAIATDVTHGPWNWLAGQRTTPLDALGNWANIEPRSGRVLASIPMSGPQEVDRAVTTAQAAFPAWSRLSGTERGRFLSAAALKMREHLEDIARLDVIDNGKPIWEARLDMETVIGSLEYYGALAASFNGQHVRMPDGSFALVTREPYGVVGGVGAWNYPLQTCTWKAAPALACGNTFVYKPSQFTPITAVILGEILKEVGVPDGVFNVIQGDGSTGALLTQHPGCSKLSFTGSVPTGIKIMQAGAVGVRNVTLELGGKSPLIVFDDANLKNAVKGALMANFLTQGEVCSNGTRVFVQKGIYGKFLHEFVNQAQKMKAGDPLAEDTTIGATINEEHAQKVLGFIERAKKEGVTVECGGERIQLESGVFTNDLTRAHRVINALEAGTCWINTFNLAPSEVPFGGVKMSGIGRENGTVAMEFYSQMKTIYVEMNDVDCGLLYQD</sequence>
<dbReference type="Gene3D" id="3.40.309.10">
    <property type="entry name" value="Aldehyde Dehydrogenase, Chain A, domain 2"/>
    <property type="match status" value="2"/>
</dbReference>
<dbReference type="OMA" id="KHVMFDN"/>
<gene>
    <name evidence="6" type="ORF">TCAL_13805</name>
</gene>
<dbReference type="InterPro" id="IPR016160">
    <property type="entry name" value="Ald_DH_CS_CYS"/>
</dbReference>
<dbReference type="AlphaFoldDB" id="A0A553PJW9"/>
<organism evidence="6 7">
    <name type="scientific">Tigriopus californicus</name>
    <name type="common">Marine copepod</name>
    <dbReference type="NCBI Taxonomy" id="6832"/>
    <lineage>
        <taxon>Eukaryota</taxon>
        <taxon>Metazoa</taxon>
        <taxon>Ecdysozoa</taxon>
        <taxon>Arthropoda</taxon>
        <taxon>Crustacea</taxon>
        <taxon>Multicrustacea</taxon>
        <taxon>Hexanauplia</taxon>
        <taxon>Copepoda</taxon>
        <taxon>Harpacticoida</taxon>
        <taxon>Harpacticidae</taxon>
        <taxon>Tigriopus</taxon>
    </lineage>
</organism>
<keyword evidence="7" id="KW-1185">Reference proteome</keyword>
<evidence type="ECO:0000259" key="5">
    <source>
        <dbReference type="Pfam" id="PF00171"/>
    </source>
</evidence>
<feature type="domain" description="Aldehyde dehydrogenase" evidence="5">
    <location>
        <begin position="49"/>
        <end position="378"/>
    </location>
</feature>
<keyword evidence="2 4" id="KW-0560">Oxidoreductase</keyword>
<dbReference type="PROSITE" id="PS00070">
    <property type="entry name" value="ALDEHYDE_DEHYDR_CYS"/>
    <property type="match status" value="1"/>
</dbReference>
<evidence type="ECO:0000313" key="6">
    <source>
        <dbReference type="EMBL" id="TRY77981.1"/>
    </source>
</evidence>
<protein>
    <recommendedName>
        <fullName evidence="5">Aldehyde dehydrogenase domain-containing protein</fullName>
    </recommendedName>
</protein>
<comment type="similarity">
    <text evidence="1 4">Belongs to the aldehyde dehydrogenase family.</text>
</comment>
<proteinExistence type="inferred from homology"/>